<evidence type="ECO:0000313" key="2">
    <source>
        <dbReference type="EMBL" id="CAD9622108.1"/>
    </source>
</evidence>
<sequence length="217" mass="23475">MRSAPLCCCGLSGAWAHEARLANATRTPLLLSRRAGARGPAQARALLAGQPPHHLRDVLDIHNLFRCMHGVPSLRWHVGVEANAKHVLAEGRGEPSPYSRLQHVAGFDYVGENVQPRVTDAAGLRSAEGAVQLWYQQVDATARGKVDRFSYEWAKYAQIVWGSTTDLGCALEGGVLLCQYGPAGNVPGRFAEEVKPAVRQPWECGAKATASHGVHVR</sequence>
<organism evidence="2">
    <name type="scientific">Zooxanthella nutricula</name>
    <dbReference type="NCBI Taxonomy" id="1333877"/>
    <lineage>
        <taxon>Eukaryota</taxon>
        <taxon>Sar</taxon>
        <taxon>Alveolata</taxon>
        <taxon>Dinophyceae</taxon>
        <taxon>Peridiniales</taxon>
        <taxon>Peridiniales incertae sedis</taxon>
        <taxon>Zooxanthella</taxon>
    </lineage>
</organism>
<dbReference type="Gene3D" id="3.40.33.10">
    <property type="entry name" value="CAP"/>
    <property type="match status" value="1"/>
</dbReference>
<dbReference type="SMART" id="SM00198">
    <property type="entry name" value="SCP"/>
    <property type="match status" value="1"/>
</dbReference>
<dbReference type="PANTHER" id="PTHR10334">
    <property type="entry name" value="CYSTEINE-RICH SECRETORY PROTEIN-RELATED"/>
    <property type="match status" value="1"/>
</dbReference>
<dbReference type="SUPFAM" id="SSF55797">
    <property type="entry name" value="PR-1-like"/>
    <property type="match status" value="1"/>
</dbReference>
<evidence type="ECO:0000259" key="1">
    <source>
        <dbReference type="SMART" id="SM00198"/>
    </source>
</evidence>
<dbReference type="InterPro" id="IPR035940">
    <property type="entry name" value="CAP_sf"/>
</dbReference>
<dbReference type="InterPro" id="IPR001283">
    <property type="entry name" value="CRISP-related"/>
</dbReference>
<dbReference type="AlphaFoldDB" id="A0A7S2M0V2"/>
<dbReference type="GO" id="GO:0005576">
    <property type="term" value="C:extracellular region"/>
    <property type="evidence" value="ECO:0007669"/>
    <property type="project" value="InterPro"/>
</dbReference>
<dbReference type="EMBL" id="HBGW01071802">
    <property type="protein sequence ID" value="CAD9622108.1"/>
    <property type="molecule type" value="Transcribed_RNA"/>
</dbReference>
<accession>A0A7S2M0V2</accession>
<dbReference type="Pfam" id="PF00188">
    <property type="entry name" value="CAP"/>
    <property type="match status" value="1"/>
</dbReference>
<dbReference type="PROSITE" id="PS01010">
    <property type="entry name" value="CRISP_2"/>
    <property type="match status" value="1"/>
</dbReference>
<name>A0A7S2M0V2_9DINO</name>
<reference evidence="2" key="1">
    <citation type="submission" date="2021-01" db="EMBL/GenBank/DDBJ databases">
        <authorList>
            <person name="Corre E."/>
            <person name="Pelletier E."/>
            <person name="Niang G."/>
            <person name="Scheremetjew M."/>
            <person name="Finn R."/>
            <person name="Kale V."/>
            <person name="Holt S."/>
            <person name="Cochrane G."/>
            <person name="Meng A."/>
            <person name="Brown T."/>
            <person name="Cohen L."/>
        </authorList>
    </citation>
    <scope>NUCLEOTIDE SEQUENCE</scope>
    <source>
        <strain evidence="2">RCC3387</strain>
    </source>
</reference>
<protein>
    <recommendedName>
        <fullName evidence="1">SCP domain-containing protein</fullName>
    </recommendedName>
</protein>
<dbReference type="InterPro" id="IPR018244">
    <property type="entry name" value="Allrgn_V5/Tpx1_CS"/>
</dbReference>
<proteinExistence type="predicted"/>
<gene>
    <name evidence="2" type="ORF">BRAN1462_LOCUS45824</name>
</gene>
<feature type="domain" description="SCP" evidence="1">
    <location>
        <begin position="53"/>
        <end position="188"/>
    </location>
</feature>
<dbReference type="InterPro" id="IPR014044">
    <property type="entry name" value="CAP_dom"/>
</dbReference>